<name>A0A486UAC1_KLEPN</name>
<evidence type="ECO:0000313" key="1">
    <source>
        <dbReference type="EMBL" id="VGM35470.1"/>
    </source>
</evidence>
<dbReference type="EMBL" id="CAAHDE010000005">
    <property type="protein sequence ID" value="VGM35470.1"/>
    <property type="molecule type" value="Genomic_DNA"/>
</dbReference>
<sequence length="76" mass="8720">MSEQRAFPCCDCEKEFYLVSLSDEDAESYDEAVSMDRYDDYLGCMVPNVSSFEAWLGEHEEYEDNYHACSDCGSDS</sequence>
<dbReference type="RefSeq" id="WP_023313516.1">
    <property type="nucleotide sequence ID" value="NZ_BIKW01000021.1"/>
</dbReference>
<accession>A0A486UAC1</accession>
<dbReference type="AlphaFoldDB" id="A0A486UAC1"/>
<protein>
    <submittedName>
        <fullName evidence="1">Uncharacterized protein</fullName>
    </submittedName>
</protein>
<reference evidence="1" key="1">
    <citation type="submission" date="2019-03" db="EMBL/GenBank/DDBJ databases">
        <authorList>
            <consortium name="Pathogen Informatics"/>
        </authorList>
    </citation>
    <scope>NUCLEOTIDE SEQUENCE</scope>
    <source>
        <strain evidence="1">5012STDY7626356</strain>
    </source>
</reference>
<gene>
    <name evidence="1" type="ORF">SAMEA4873557_03021</name>
</gene>
<organism evidence="1">
    <name type="scientific">Klebsiella pneumoniae</name>
    <dbReference type="NCBI Taxonomy" id="573"/>
    <lineage>
        <taxon>Bacteria</taxon>
        <taxon>Pseudomonadati</taxon>
        <taxon>Pseudomonadota</taxon>
        <taxon>Gammaproteobacteria</taxon>
        <taxon>Enterobacterales</taxon>
        <taxon>Enterobacteriaceae</taxon>
        <taxon>Klebsiella/Raoultella group</taxon>
        <taxon>Klebsiella</taxon>
        <taxon>Klebsiella pneumoniae complex</taxon>
    </lineage>
</organism>
<proteinExistence type="predicted"/>